<dbReference type="InterPro" id="IPR036249">
    <property type="entry name" value="Thioredoxin-like_sf"/>
</dbReference>
<gene>
    <name evidence="9" type="primary">trxC</name>
    <name evidence="9" type="ORF">WNY58_07560</name>
</gene>
<dbReference type="PROSITE" id="PS00194">
    <property type="entry name" value="THIOREDOXIN_1"/>
    <property type="match status" value="1"/>
</dbReference>
<keyword evidence="6" id="KW-0676">Redox-active center</keyword>
<dbReference type="InterPro" id="IPR049299">
    <property type="entry name" value="Thio2_N"/>
</dbReference>
<evidence type="ECO:0000256" key="4">
    <source>
        <dbReference type="ARBA" id="ARBA00022982"/>
    </source>
</evidence>
<dbReference type="CDD" id="cd02947">
    <property type="entry name" value="TRX_family"/>
    <property type="match status" value="1"/>
</dbReference>
<dbReference type="InterPro" id="IPR017937">
    <property type="entry name" value="Thioredoxin_CS"/>
</dbReference>
<keyword evidence="3" id="KW-0479">Metal-binding</keyword>
<dbReference type="InterPro" id="IPR005746">
    <property type="entry name" value="Thioredoxin"/>
</dbReference>
<keyword evidence="10" id="KW-1185">Reference proteome</keyword>
<dbReference type="PROSITE" id="PS51352">
    <property type="entry name" value="THIOREDOXIN_2"/>
    <property type="match status" value="1"/>
</dbReference>
<dbReference type="Pfam" id="PF00085">
    <property type="entry name" value="Thioredoxin"/>
    <property type="match status" value="1"/>
</dbReference>
<dbReference type="PRINTS" id="PR00421">
    <property type="entry name" value="THIOREDOXIN"/>
</dbReference>
<keyword evidence="2" id="KW-0813">Transport</keyword>
<evidence type="ECO:0000256" key="5">
    <source>
        <dbReference type="ARBA" id="ARBA00023157"/>
    </source>
</evidence>
<organism evidence="9 10">
    <name type="scientific">Neptuniibacter pectenicola</name>
    <dbReference type="NCBI Taxonomy" id="1806669"/>
    <lineage>
        <taxon>Bacteria</taxon>
        <taxon>Pseudomonadati</taxon>
        <taxon>Pseudomonadota</taxon>
        <taxon>Gammaproteobacteria</taxon>
        <taxon>Oceanospirillales</taxon>
        <taxon>Oceanospirillaceae</taxon>
        <taxon>Neptuniibacter</taxon>
    </lineage>
</organism>
<dbReference type="NCBIfam" id="NF008229">
    <property type="entry name" value="PRK10996.1"/>
    <property type="match status" value="1"/>
</dbReference>
<evidence type="ECO:0000256" key="3">
    <source>
        <dbReference type="ARBA" id="ARBA00022723"/>
    </source>
</evidence>
<comment type="similarity">
    <text evidence="1">Belongs to the thioredoxin family.</text>
</comment>
<evidence type="ECO:0000256" key="1">
    <source>
        <dbReference type="ARBA" id="ARBA00008987"/>
    </source>
</evidence>
<dbReference type="PANTHER" id="PTHR45663">
    <property type="entry name" value="GEO12009P1"/>
    <property type="match status" value="1"/>
</dbReference>
<accession>A0ABU9TRA7</accession>
<proteinExistence type="inferred from homology"/>
<protein>
    <recommendedName>
        <fullName evidence="7">Thioredoxin</fullName>
    </recommendedName>
</protein>
<sequence>MIVVCPTCMTSNRIPDDKSHLQGKCGKCKGSLHTHSPVELTDGNFEKYISQNELPVIVDFWASWCGPCQMMKPIFEKTAAESEMLLFAKVDTESVPNVSGNMHIRSIPTLIMFQHGREIDRVSGALQEPQLKQWILQTLQKA</sequence>
<evidence type="ECO:0000313" key="10">
    <source>
        <dbReference type="Proteomes" id="UP001449225"/>
    </source>
</evidence>
<evidence type="ECO:0000313" key="9">
    <source>
        <dbReference type="EMBL" id="MEM5536246.1"/>
    </source>
</evidence>
<evidence type="ECO:0000256" key="7">
    <source>
        <dbReference type="NCBIfam" id="TIGR01068"/>
    </source>
</evidence>
<feature type="domain" description="Thioredoxin" evidence="8">
    <location>
        <begin position="8"/>
        <end position="140"/>
    </location>
</feature>
<evidence type="ECO:0000259" key="8">
    <source>
        <dbReference type="PROSITE" id="PS51352"/>
    </source>
</evidence>
<dbReference type="RefSeq" id="WP_342854204.1">
    <property type="nucleotide sequence ID" value="NZ_JBBMRA010000005.1"/>
</dbReference>
<evidence type="ECO:0000256" key="6">
    <source>
        <dbReference type="ARBA" id="ARBA00023284"/>
    </source>
</evidence>
<name>A0ABU9TRA7_9GAMM</name>
<evidence type="ECO:0000256" key="2">
    <source>
        <dbReference type="ARBA" id="ARBA00022448"/>
    </source>
</evidence>
<dbReference type="NCBIfam" id="TIGR01068">
    <property type="entry name" value="thioredoxin"/>
    <property type="match status" value="1"/>
</dbReference>
<dbReference type="Gene3D" id="2.30.30.380">
    <property type="entry name" value="Zn-finger domain of Sec23/24"/>
    <property type="match status" value="1"/>
</dbReference>
<dbReference type="NCBIfam" id="TIGR02098">
    <property type="entry name" value="MJ0042_CXXC"/>
    <property type="match status" value="1"/>
</dbReference>
<dbReference type="SUPFAM" id="SSF52833">
    <property type="entry name" value="Thioredoxin-like"/>
    <property type="match status" value="1"/>
</dbReference>
<comment type="caution">
    <text evidence="9">The sequence shown here is derived from an EMBL/GenBank/DDBJ whole genome shotgun (WGS) entry which is preliminary data.</text>
</comment>
<dbReference type="Pfam" id="PF21352">
    <property type="entry name" value="Zn_ribbon_Thio2"/>
    <property type="match status" value="1"/>
</dbReference>
<dbReference type="InterPro" id="IPR011723">
    <property type="entry name" value="Znf/thioredoxin_put"/>
</dbReference>
<dbReference type="InterPro" id="IPR013766">
    <property type="entry name" value="Thioredoxin_domain"/>
</dbReference>
<dbReference type="EMBL" id="JBBMRA010000005">
    <property type="protein sequence ID" value="MEM5536246.1"/>
    <property type="molecule type" value="Genomic_DNA"/>
</dbReference>
<keyword evidence="5" id="KW-1015">Disulfide bond</keyword>
<dbReference type="PANTHER" id="PTHR45663:SF40">
    <property type="entry name" value="THIOREDOXIN 2"/>
    <property type="match status" value="1"/>
</dbReference>
<dbReference type="Gene3D" id="3.40.30.10">
    <property type="entry name" value="Glutaredoxin"/>
    <property type="match status" value="1"/>
</dbReference>
<keyword evidence="4" id="KW-0249">Electron transport</keyword>
<reference evidence="9 10" key="1">
    <citation type="submission" date="2024-03" db="EMBL/GenBank/DDBJ databases">
        <title>Community enrichment and isolation of bacterial strains for fucoidan degradation.</title>
        <authorList>
            <person name="Sichert A."/>
        </authorList>
    </citation>
    <scope>NUCLEOTIDE SEQUENCE [LARGE SCALE GENOMIC DNA]</scope>
    <source>
        <strain evidence="9 10">AS76</strain>
    </source>
</reference>
<dbReference type="Proteomes" id="UP001449225">
    <property type="component" value="Unassembled WGS sequence"/>
</dbReference>